<dbReference type="Proteomes" id="UP000886848">
    <property type="component" value="Chromosome"/>
</dbReference>
<reference evidence="1" key="1">
    <citation type="journal article" date="2021" name="Microorganisms">
        <title>The Ever-Expanding Pseudomonas Genus: Description of 43 New Species and Partition of the Pseudomonas putida Group.</title>
        <authorList>
            <person name="Girard L."/>
            <person name="Lood C."/>
            <person name="Hofte M."/>
            <person name="Vandamme P."/>
            <person name="Rokni-Zadeh H."/>
            <person name="van Noort V."/>
            <person name="Lavigne R."/>
            <person name="De Mot R."/>
        </authorList>
    </citation>
    <scope>NUCLEOTIDE SEQUENCE</scope>
    <source>
        <strain evidence="1">SWRI132</strain>
    </source>
</reference>
<sequence length="198" mass="22038">MSKVIVFPPKVMPVEHIDEAHFEKNNDAALLLKCFEVVKDALDVIAEPEYSIEQEDDTHIDLYRAYYALKVLFRRRTGHDAAQVAQDHQEAITRHLLGGESRPENKIPVVVYPAECLPDEAFDGLTDQQLACAAFNSTDRVRSLIVENHTPPALALDEARTNVIDASTALRLLVLRLFGGSVEAMGASLCRKPGEFLQ</sequence>
<dbReference type="RefSeq" id="WP_217855864.1">
    <property type="nucleotide sequence ID" value="NZ_CP077079.1"/>
</dbReference>
<protein>
    <submittedName>
        <fullName evidence="1">Uncharacterized protein</fullName>
    </submittedName>
</protein>
<accession>A0ABX8P4B4</accession>
<dbReference type="EMBL" id="CP077079">
    <property type="protein sequence ID" value="QXH68589.1"/>
    <property type="molecule type" value="Genomic_DNA"/>
</dbReference>
<proteinExistence type="predicted"/>
<keyword evidence="2" id="KW-1185">Reference proteome</keyword>
<evidence type="ECO:0000313" key="1">
    <source>
        <dbReference type="EMBL" id="QXH68589.1"/>
    </source>
</evidence>
<name>A0ABX8P4B4_9PSED</name>
<organism evidence="1 2">
    <name type="scientific">Pseudomonas asgharzadehiana</name>
    <dbReference type="NCBI Taxonomy" id="2842349"/>
    <lineage>
        <taxon>Bacteria</taxon>
        <taxon>Pseudomonadati</taxon>
        <taxon>Pseudomonadota</taxon>
        <taxon>Gammaproteobacteria</taxon>
        <taxon>Pseudomonadales</taxon>
        <taxon>Pseudomonadaceae</taxon>
        <taxon>Pseudomonas</taxon>
    </lineage>
</organism>
<evidence type="ECO:0000313" key="2">
    <source>
        <dbReference type="Proteomes" id="UP000886848"/>
    </source>
</evidence>
<gene>
    <name evidence="1" type="ORF">KSS96_06555</name>
</gene>